<dbReference type="EMBL" id="JASCZI010091117">
    <property type="protein sequence ID" value="MED6149042.1"/>
    <property type="molecule type" value="Genomic_DNA"/>
</dbReference>
<protein>
    <submittedName>
        <fullName evidence="1">Uncharacterized protein</fullName>
    </submittedName>
</protein>
<comment type="caution">
    <text evidence="1">The sequence shown here is derived from an EMBL/GenBank/DDBJ whole genome shotgun (WGS) entry which is preliminary data.</text>
</comment>
<sequence length="201" mass="21804">MVEYTLSSCRFDKQFLHNPTCIMGKLSTTVSQCVNTSSKPHRLQMILASVIEINLEFQIYHISKLYNPKTLKPPPQVTATISSKPPSLPPLTSSNSTLFLSSSLRYSPRDSDAVSTHLQQPQPSLMSFPPTPTVTVAVSHQVPPMCLAVAASGHHRRSLCLALFSLRHSPRGCPTIAAGGPRRNYSLCCSSSPSPSPLCSS</sequence>
<proteinExistence type="predicted"/>
<evidence type="ECO:0000313" key="1">
    <source>
        <dbReference type="EMBL" id="MED6149042.1"/>
    </source>
</evidence>
<evidence type="ECO:0000313" key="2">
    <source>
        <dbReference type="Proteomes" id="UP001341840"/>
    </source>
</evidence>
<dbReference type="Proteomes" id="UP001341840">
    <property type="component" value="Unassembled WGS sequence"/>
</dbReference>
<organism evidence="1 2">
    <name type="scientific">Stylosanthes scabra</name>
    <dbReference type="NCBI Taxonomy" id="79078"/>
    <lineage>
        <taxon>Eukaryota</taxon>
        <taxon>Viridiplantae</taxon>
        <taxon>Streptophyta</taxon>
        <taxon>Embryophyta</taxon>
        <taxon>Tracheophyta</taxon>
        <taxon>Spermatophyta</taxon>
        <taxon>Magnoliopsida</taxon>
        <taxon>eudicotyledons</taxon>
        <taxon>Gunneridae</taxon>
        <taxon>Pentapetalae</taxon>
        <taxon>rosids</taxon>
        <taxon>fabids</taxon>
        <taxon>Fabales</taxon>
        <taxon>Fabaceae</taxon>
        <taxon>Papilionoideae</taxon>
        <taxon>50 kb inversion clade</taxon>
        <taxon>dalbergioids sensu lato</taxon>
        <taxon>Dalbergieae</taxon>
        <taxon>Pterocarpus clade</taxon>
        <taxon>Stylosanthes</taxon>
    </lineage>
</organism>
<accession>A0ABU6TJT9</accession>
<keyword evidence="2" id="KW-1185">Reference proteome</keyword>
<reference evidence="1 2" key="1">
    <citation type="journal article" date="2023" name="Plants (Basel)">
        <title>Bridging the Gap: Combining Genomics and Transcriptomics Approaches to Understand Stylosanthes scabra, an Orphan Legume from the Brazilian Caatinga.</title>
        <authorList>
            <person name="Ferreira-Neto J.R.C."/>
            <person name="da Silva M.D."/>
            <person name="Binneck E."/>
            <person name="de Melo N.F."/>
            <person name="da Silva R.H."/>
            <person name="de Melo A.L.T.M."/>
            <person name="Pandolfi V."/>
            <person name="Bustamante F.O."/>
            <person name="Brasileiro-Vidal A.C."/>
            <person name="Benko-Iseppon A.M."/>
        </authorList>
    </citation>
    <scope>NUCLEOTIDE SEQUENCE [LARGE SCALE GENOMIC DNA]</scope>
    <source>
        <tissue evidence="1">Leaves</tissue>
    </source>
</reference>
<name>A0ABU6TJT9_9FABA</name>
<gene>
    <name evidence="1" type="ORF">PIB30_058683</name>
</gene>